<evidence type="ECO:0000313" key="14">
    <source>
        <dbReference type="EMBL" id="KAK1757526.1"/>
    </source>
</evidence>
<dbReference type="GO" id="GO:0016020">
    <property type="term" value="C:membrane"/>
    <property type="evidence" value="ECO:0007669"/>
    <property type="project" value="UniProtKB-SubCell"/>
</dbReference>
<dbReference type="CDD" id="cd18596">
    <property type="entry name" value="ABC_6TM_VMR1_D1_like"/>
    <property type="match status" value="1"/>
</dbReference>
<dbReference type="InterPro" id="IPR017871">
    <property type="entry name" value="ABC_transporter-like_CS"/>
</dbReference>
<evidence type="ECO:0000256" key="7">
    <source>
        <dbReference type="ARBA" id="ARBA00022840"/>
    </source>
</evidence>
<evidence type="ECO:0000256" key="8">
    <source>
        <dbReference type="ARBA" id="ARBA00022989"/>
    </source>
</evidence>
<dbReference type="EMBL" id="MU839830">
    <property type="protein sequence ID" value="KAK1757526.1"/>
    <property type="molecule type" value="Genomic_DNA"/>
</dbReference>
<evidence type="ECO:0000259" key="13">
    <source>
        <dbReference type="PROSITE" id="PS50929"/>
    </source>
</evidence>
<feature type="region of interest" description="Disordered" evidence="10">
    <location>
        <begin position="801"/>
        <end position="830"/>
    </location>
</feature>
<feature type="transmembrane region" description="Helical" evidence="11">
    <location>
        <begin position="96"/>
        <end position="114"/>
    </location>
</feature>
<keyword evidence="7" id="KW-0067">ATP-binding</keyword>
<feature type="transmembrane region" description="Helical" evidence="11">
    <location>
        <begin position="1012"/>
        <end position="1031"/>
    </location>
</feature>
<feature type="domain" description="ABC transmembrane type-1" evidence="13">
    <location>
        <begin position="869"/>
        <end position="1151"/>
    </location>
</feature>
<dbReference type="InterPro" id="IPR011527">
    <property type="entry name" value="ABC1_TM_dom"/>
</dbReference>
<dbReference type="PROSITE" id="PS50929">
    <property type="entry name" value="ABC_TM1F"/>
    <property type="match status" value="2"/>
</dbReference>
<reference evidence="14" key="1">
    <citation type="submission" date="2023-06" db="EMBL/GenBank/DDBJ databases">
        <title>Genome-scale phylogeny and comparative genomics of the fungal order Sordariales.</title>
        <authorList>
            <consortium name="Lawrence Berkeley National Laboratory"/>
            <person name="Hensen N."/>
            <person name="Bonometti L."/>
            <person name="Westerberg I."/>
            <person name="Brannstrom I.O."/>
            <person name="Guillou S."/>
            <person name="Cros-Aarteil S."/>
            <person name="Calhoun S."/>
            <person name="Haridas S."/>
            <person name="Kuo A."/>
            <person name="Mondo S."/>
            <person name="Pangilinan J."/>
            <person name="Riley R."/>
            <person name="Labutti K."/>
            <person name="Andreopoulos B."/>
            <person name="Lipzen A."/>
            <person name="Chen C."/>
            <person name="Yanf M."/>
            <person name="Daum C."/>
            <person name="Ng V."/>
            <person name="Clum A."/>
            <person name="Steindorff A."/>
            <person name="Ohm R."/>
            <person name="Martin F."/>
            <person name="Silar P."/>
            <person name="Natvig D."/>
            <person name="Lalanne C."/>
            <person name="Gautier V."/>
            <person name="Ament-Velasquez S.L."/>
            <person name="Kruys A."/>
            <person name="Hutchinson M.I."/>
            <person name="Powell A.J."/>
            <person name="Barry K."/>
            <person name="Miller A.N."/>
            <person name="Grigoriev I.V."/>
            <person name="Debuchy R."/>
            <person name="Gladieux P."/>
            <person name="Thoren M.H."/>
            <person name="Johannesson H."/>
        </authorList>
    </citation>
    <scope>NUCLEOTIDE SEQUENCE</scope>
    <source>
        <strain evidence="14">PSN4</strain>
    </source>
</reference>
<dbReference type="Proteomes" id="UP001239445">
    <property type="component" value="Unassembled WGS sequence"/>
</dbReference>
<feature type="transmembrane region" description="Helical" evidence="11">
    <location>
        <begin position="272"/>
        <end position="293"/>
    </location>
</feature>
<dbReference type="SMART" id="SM00382">
    <property type="entry name" value="AAA"/>
    <property type="match status" value="2"/>
</dbReference>
<feature type="domain" description="ABC transporter" evidence="12">
    <location>
        <begin position="1185"/>
        <end position="1452"/>
    </location>
</feature>
<comment type="caution">
    <text evidence="14">The sequence shown here is derived from an EMBL/GenBank/DDBJ whole genome shotgun (WGS) entry which is preliminary data.</text>
</comment>
<dbReference type="FunFam" id="1.20.1560.10:FF:000013">
    <property type="entry name" value="ABC transporter C family member 2"/>
    <property type="match status" value="1"/>
</dbReference>
<dbReference type="GO" id="GO:0016887">
    <property type="term" value="F:ATP hydrolysis activity"/>
    <property type="evidence" value="ECO:0007669"/>
    <property type="project" value="InterPro"/>
</dbReference>
<dbReference type="PANTHER" id="PTHR24223">
    <property type="entry name" value="ATP-BINDING CASSETTE SUB-FAMILY C"/>
    <property type="match status" value="1"/>
</dbReference>
<feature type="compositionally biased region" description="Basic and acidic residues" evidence="10">
    <location>
        <begin position="821"/>
        <end position="830"/>
    </location>
</feature>
<keyword evidence="3" id="KW-0813">Transport</keyword>
<keyword evidence="15" id="KW-1185">Reference proteome</keyword>
<dbReference type="CDD" id="cd03250">
    <property type="entry name" value="ABCC_MRP_domain1"/>
    <property type="match status" value="1"/>
</dbReference>
<gene>
    <name evidence="14" type="ORF">QBC47DRAFT_442497</name>
</gene>
<keyword evidence="6" id="KW-0547">Nucleotide-binding</keyword>
<feature type="transmembrane region" description="Helical" evidence="11">
    <location>
        <begin position="134"/>
        <end position="153"/>
    </location>
</feature>
<dbReference type="CDD" id="cd18604">
    <property type="entry name" value="ABC_6TM_VMR1_D2_like"/>
    <property type="match status" value="1"/>
</dbReference>
<dbReference type="PANTHER" id="PTHR24223:SF456">
    <property type="entry name" value="MULTIDRUG RESISTANCE-ASSOCIATED PROTEIN LETHAL(2)03659"/>
    <property type="match status" value="1"/>
</dbReference>
<dbReference type="InterPro" id="IPR003439">
    <property type="entry name" value="ABC_transporter-like_ATP-bd"/>
</dbReference>
<evidence type="ECO:0000256" key="9">
    <source>
        <dbReference type="ARBA" id="ARBA00023136"/>
    </source>
</evidence>
<dbReference type="CDD" id="cd03244">
    <property type="entry name" value="ABCC_MRP_domain2"/>
    <property type="match status" value="1"/>
</dbReference>
<name>A0AAJ0F730_9PEZI</name>
<keyword evidence="4 11" id="KW-0812">Transmembrane</keyword>
<evidence type="ECO:0000313" key="15">
    <source>
        <dbReference type="Proteomes" id="UP001239445"/>
    </source>
</evidence>
<feature type="transmembrane region" description="Helical" evidence="11">
    <location>
        <begin position="27"/>
        <end position="44"/>
    </location>
</feature>
<feature type="transmembrane region" description="Helical" evidence="11">
    <location>
        <begin position="856"/>
        <end position="880"/>
    </location>
</feature>
<evidence type="ECO:0000256" key="4">
    <source>
        <dbReference type="ARBA" id="ARBA00022692"/>
    </source>
</evidence>
<evidence type="ECO:0000256" key="2">
    <source>
        <dbReference type="ARBA" id="ARBA00009726"/>
    </source>
</evidence>
<dbReference type="SUPFAM" id="SSF90123">
    <property type="entry name" value="ABC transporter transmembrane region"/>
    <property type="match status" value="2"/>
</dbReference>
<dbReference type="PROSITE" id="PS00211">
    <property type="entry name" value="ABC_TRANSPORTER_1"/>
    <property type="match status" value="1"/>
</dbReference>
<dbReference type="Pfam" id="PF00005">
    <property type="entry name" value="ABC_tran"/>
    <property type="match status" value="2"/>
</dbReference>
<comment type="similarity">
    <text evidence="2">Belongs to the ABC transporter superfamily. ABCC family. Conjugate transporter (TC 3.A.1.208) subfamily.</text>
</comment>
<dbReference type="PROSITE" id="PS50893">
    <property type="entry name" value="ABC_TRANSPORTER_2"/>
    <property type="match status" value="2"/>
</dbReference>
<sequence>MEEGYHDRDRVATEQSLKAYSDRLPRAALRVSTIVGLVVSIASVATPRRLPSEDIFFGQALALMIDPTIWIFILLQYSSLPSGRRRQDLALKFGRVVFGLILSLCFTSSLAYRHGPSTIEAFSSHEPRQIAQGVLYLVQFICGTVTSTAFASFPRRPDVYHKESLVDQQYTLSLLSMITFSWNRGVSFVANQRPIELKDIPALDYRTRSHTLHTRLPFVKELPLWRQLLKEHGRQLVLQWGYTLLSACLPPVSQLAMYSFLDGIETGQRSGVAVWVLGLLASQLVQVATVNWLSWITTTRLEIPVGSWLQSLVFNKALRQYESVSPGQKKKKSDKVAGVKKVKQSVMNHMKVDSERIAKFCESANDPIEATVKLAVAGVFLANLLGWTPILSGLSAASLIVAVNACISRQYRAQVAAVNKYRDKKAHILTEALRGARQIRYCALEKHFEDRILAIREKELARLWRLAAFQRLGDFTADLGPLLLSTVAFLVYVVQNGRHIKASVIFASLGLFDHVQDAVSLLPKLWTGALEAKASFDRLERYLGQADRKLVSVPAERITLEDVVVEWPHAFEDDEIAGQGRFKLQGINVEFPTGELSVIAGRTGSGKSLLLAAILSEAILVSGTIHFPASDGNTNPPPSSETWVIPYETAFVSQSPWIESGTIRDNILFGLPLVNQRYTAVLDACALDRDILLFQDGDQTEVGPNGVSLSGGQRWRIALARALYSRAGVLVLDDVLSAVDAHVSRTIVYGALTGALAKGRTRILATHRVDVVLPFARYLVQLEGGRAVAGPVSVEEMDSEPMLGMESGGQGRDQNQEDAPQLERAEPDTFENERVTALEAEKSPVGRVKWSVYRAYYHASGGLFALASVLVLLVSGQALWVARTWSLKQLSQHAAAVLGGHLAGDEDGIFRWMGVYAGIYFLNSLARAAGVLAMFLIGQRAGRMLFRQMTNAVLRAPMAWMDTVEAGRVLNRFTSDMQKIDKSLPNQTFSFLQNLTDGVIIMATSLSVSPYAAVFGTIVLAMFVGIARQYVSLAREVKRINSISHSPIYDQFSSVLSGLSTIRAFGRTSFYMDRMYDLIDNAAKTSWALELSTHWMAFRMGLLGAIFVAAVAAIVAASDVDAAVAGFSLSFALRYTASLTKVLKSAASVELAFNACERVVEFTEIETEPDGGVDAPAGWPSAGRIEVRNLTVAYSEKLEPVLRDVTFTIEPGQRVGIVGRTGAGKSTLASVLFRLLMPRDGTISIDGMDISDVKLAHLRSRLAIIPQDPFLFSGTLRSNLDQDEELDDSEILAALNRVHLIELQESSLPDHTPGTELSPVLKSDAEHAEAHRPERRESFANLSMHISAGGTNLSQGQRQLVCLARAILKRPKVLILDEATSAVDRSTDAAIQESLREEFGAIGSTVLVIAHRLSTIADFDCVLVLDRGQVVEMGSPKELLEQGMRRHHENEASFWGLVQKSEDRDVLMSMILG</sequence>
<keyword evidence="14" id="KW-0378">Hydrolase</keyword>
<dbReference type="Gene3D" id="1.20.1560.10">
    <property type="entry name" value="ABC transporter type 1, transmembrane domain"/>
    <property type="match status" value="2"/>
</dbReference>
<dbReference type="InterPro" id="IPR003593">
    <property type="entry name" value="AAA+_ATPase"/>
</dbReference>
<evidence type="ECO:0000259" key="12">
    <source>
        <dbReference type="PROSITE" id="PS50893"/>
    </source>
</evidence>
<dbReference type="InterPro" id="IPR050173">
    <property type="entry name" value="ABC_transporter_C-like"/>
</dbReference>
<feature type="transmembrane region" description="Helical" evidence="11">
    <location>
        <begin position="915"/>
        <end position="937"/>
    </location>
</feature>
<keyword evidence="5" id="KW-0677">Repeat</keyword>
<dbReference type="InterPro" id="IPR027417">
    <property type="entry name" value="P-loop_NTPase"/>
</dbReference>
<feature type="domain" description="ABC transmembrane type-1" evidence="13">
    <location>
        <begin position="243"/>
        <end position="531"/>
    </location>
</feature>
<dbReference type="InterPro" id="IPR036640">
    <property type="entry name" value="ABC1_TM_sf"/>
</dbReference>
<dbReference type="GO" id="GO:0005524">
    <property type="term" value="F:ATP binding"/>
    <property type="evidence" value="ECO:0007669"/>
    <property type="project" value="UniProtKB-KW"/>
</dbReference>
<dbReference type="GO" id="GO:0005737">
    <property type="term" value="C:cytoplasm"/>
    <property type="evidence" value="ECO:0007669"/>
    <property type="project" value="UniProtKB-ARBA"/>
</dbReference>
<evidence type="ECO:0000256" key="3">
    <source>
        <dbReference type="ARBA" id="ARBA00022448"/>
    </source>
</evidence>
<keyword evidence="8 11" id="KW-1133">Transmembrane helix</keyword>
<evidence type="ECO:0000256" key="5">
    <source>
        <dbReference type="ARBA" id="ARBA00022737"/>
    </source>
</evidence>
<dbReference type="SUPFAM" id="SSF52540">
    <property type="entry name" value="P-loop containing nucleoside triphosphate hydrolases"/>
    <property type="match status" value="2"/>
</dbReference>
<dbReference type="Pfam" id="PF00664">
    <property type="entry name" value="ABC_membrane"/>
    <property type="match status" value="2"/>
</dbReference>
<accession>A0AAJ0F730</accession>
<dbReference type="Gene3D" id="3.40.50.300">
    <property type="entry name" value="P-loop containing nucleotide triphosphate hydrolases"/>
    <property type="match status" value="2"/>
</dbReference>
<organism evidence="14 15">
    <name type="scientific">Echria macrotheca</name>
    <dbReference type="NCBI Taxonomy" id="438768"/>
    <lineage>
        <taxon>Eukaryota</taxon>
        <taxon>Fungi</taxon>
        <taxon>Dikarya</taxon>
        <taxon>Ascomycota</taxon>
        <taxon>Pezizomycotina</taxon>
        <taxon>Sordariomycetes</taxon>
        <taxon>Sordariomycetidae</taxon>
        <taxon>Sordariales</taxon>
        <taxon>Schizotheciaceae</taxon>
        <taxon>Echria</taxon>
    </lineage>
</organism>
<evidence type="ECO:0000256" key="6">
    <source>
        <dbReference type="ARBA" id="ARBA00022741"/>
    </source>
</evidence>
<feature type="transmembrane region" description="Helical" evidence="11">
    <location>
        <begin position="1096"/>
        <end position="1117"/>
    </location>
</feature>
<protein>
    <submittedName>
        <fullName evidence="14">P-loop containing nucleoside triphosphate hydrolase protein</fullName>
    </submittedName>
</protein>
<feature type="domain" description="ABC transporter" evidence="12">
    <location>
        <begin position="558"/>
        <end position="809"/>
    </location>
</feature>
<feature type="transmembrane region" description="Helical" evidence="11">
    <location>
        <begin position="56"/>
        <end position="75"/>
    </location>
</feature>
<evidence type="ECO:0000256" key="10">
    <source>
        <dbReference type="SAM" id="MobiDB-lite"/>
    </source>
</evidence>
<evidence type="ECO:0000256" key="1">
    <source>
        <dbReference type="ARBA" id="ARBA00004141"/>
    </source>
</evidence>
<feature type="transmembrane region" description="Helical" evidence="11">
    <location>
        <begin position="236"/>
        <end position="260"/>
    </location>
</feature>
<comment type="subcellular location">
    <subcellularLocation>
        <location evidence="1">Membrane</location>
        <topology evidence="1">Multi-pass membrane protein</topology>
    </subcellularLocation>
</comment>
<keyword evidence="9 11" id="KW-0472">Membrane</keyword>
<evidence type="ECO:0000256" key="11">
    <source>
        <dbReference type="SAM" id="Phobius"/>
    </source>
</evidence>
<proteinExistence type="inferred from homology"/>
<dbReference type="GO" id="GO:0140359">
    <property type="term" value="F:ABC-type transporter activity"/>
    <property type="evidence" value="ECO:0007669"/>
    <property type="project" value="InterPro"/>
</dbReference>